<keyword evidence="6 11" id="KW-0675">Receptor</keyword>
<keyword evidence="2 8" id="KW-0812">Transmembrane</keyword>
<dbReference type="InterPro" id="IPR000276">
    <property type="entry name" value="GPCR_Rhodpsn"/>
</dbReference>
<dbReference type="Gene3D" id="1.20.1070.10">
    <property type="entry name" value="Rhodopsin 7-helix transmembrane proteins"/>
    <property type="match status" value="1"/>
</dbReference>
<evidence type="ECO:0000256" key="6">
    <source>
        <dbReference type="ARBA" id="ARBA00023170"/>
    </source>
</evidence>
<dbReference type="GO" id="GO:0008142">
    <property type="term" value="F:oxysterol binding"/>
    <property type="evidence" value="ECO:0007669"/>
    <property type="project" value="InterPro"/>
</dbReference>
<comment type="subcellular location">
    <subcellularLocation>
        <location evidence="1">Membrane</location>
        <topology evidence="1">Multi-pass membrane protein</topology>
    </subcellularLocation>
</comment>
<feature type="transmembrane region" description="Helical" evidence="8">
    <location>
        <begin position="269"/>
        <end position="294"/>
    </location>
</feature>
<feature type="transmembrane region" description="Helical" evidence="8">
    <location>
        <begin position="101"/>
        <end position="125"/>
    </location>
</feature>
<evidence type="ECO:0000256" key="7">
    <source>
        <dbReference type="ARBA" id="ARBA00023224"/>
    </source>
</evidence>
<evidence type="ECO:0000256" key="1">
    <source>
        <dbReference type="ARBA" id="ARBA00004141"/>
    </source>
</evidence>
<dbReference type="RefSeq" id="XP_012891514.1">
    <property type="nucleotide sequence ID" value="XM_013036060.1"/>
</dbReference>
<feature type="transmembrane region" description="Helical" evidence="8">
    <location>
        <begin position="236"/>
        <end position="257"/>
    </location>
</feature>
<evidence type="ECO:0000256" key="2">
    <source>
        <dbReference type="ARBA" id="ARBA00022692"/>
    </source>
</evidence>
<feature type="transmembrane region" description="Helical" evidence="8">
    <location>
        <begin position="137"/>
        <end position="159"/>
    </location>
</feature>
<dbReference type="OrthoDB" id="9947118at2759"/>
<evidence type="ECO:0000256" key="8">
    <source>
        <dbReference type="SAM" id="Phobius"/>
    </source>
</evidence>
<keyword evidence="5 8" id="KW-0472">Membrane</keyword>
<dbReference type="GeneID" id="106000825"/>
<dbReference type="GO" id="GO:0004930">
    <property type="term" value="F:G protein-coupled receptor activity"/>
    <property type="evidence" value="ECO:0007669"/>
    <property type="project" value="UniProtKB-KW"/>
</dbReference>
<dbReference type="GO" id="GO:0016020">
    <property type="term" value="C:membrane"/>
    <property type="evidence" value="ECO:0007669"/>
    <property type="project" value="UniProtKB-SubCell"/>
</dbReference>
<reference evidence="11 12" key="1">
    <citation type="submission" date="2025-04" db="UniProtKB">
        <authorList>
            <consortium name="RefSeq"/>
        </authorList>
    </citation>
    <scope>IDENTIFICATION</scope>
    <source>
        <tissue evidence="11 12">Kidney</tissue>
    </source>
</reference>
<dbReference type="FunFam" id="1.20.1070.10:FF:000376">
    <property type="entry name" value="probable G-protein coupled receptor 141"/>
    <property type="match status" value="1"/>
</dbReference>
<keyword evidence="7" id="KW-0807">Transducer</keyword>
<dbReference type="PROSITE" id="PS50262">
    <property type="entry name" value="G_PROTEIN_RECEP_F1_2"/>
    <property type="match status" value="1"/>
</dbReference>
<dbReference type="PANTHER" id="PTHR24237:SF40">
    <property type="entry name" value="G PROTEIN-COUPLED RECEPTOR 141B"/>
    <property type="match status" value="1"/>
</dbReference>
<dbReference type="Proteomes" id="UP000081671">
    <property type="component" value="Unplaced"/>
</dbReference>
<dbReference type="InterPro" id="IPR017452">
    <property type="entry name" value="GPCR_Rhodpsn_7TM"/>
</dbReference>
<organism evidence="10 12">
    <name type="scientific">Dipodomys ordii</name>
    <name type="common">Ord's kangaroo rat</name>
    <dbReference type="NCBI Taxonomy" id="10020"/>
    <lineage>
        <taxon>Eukaryota</taxon>
        <taxon>Metazoa</taxon>
        <taxon>Chordata</taxon>
        <taxon>Craniata</taxon>
        <taxon>Vertebrata</taxon>
        <taxon>Euteleostomi</taxon>
        <taxon>Mammalia</taxon>
        <taxon>Eutheria</taxon>
        <taxon>Euarchontoglires</taxon>
        <taxon>Glires</taxon>
        <taxon>Rodentia</taxon>
        <taxon>Castorimorpha</taxon>
        <taxon>Heteromyidae</taxon>
        <taxon>Dipodomyinae</taxon>
        <taxon>Dipodomys</taxon>
    </lineage>
</organism>
<keyword evidence="10" id="KW-1185">Reference proteome</keyword>
<dbReference type="KEGG" id="dord:106000825"/>
<evidence type="ECO:0000313" key="10">
    <source>
        <dbReference type="Proteomes" id="UP000081671"/>
    </source>
</evidence>
<dbReference type="AlphaFoldDB" id="A0A1S3GS47"/>
<evidence type="ECO:0000313" key="11">
    <source>
        <dbReference type="RefSeq" id="XP_012891514.1"/>
    </source>
</evidence>
<dbReference type="RefSeq" id="XP_012891515.1">
    <property type="nucleotide sequence ID" value="XM_013036061.1"/>
</dbReference>
<dbReference type="Pfam" id="PF00001">
    <property type="entry name" value="7tm_1"/>
    <property type="match status" value="1"/>
</dbReference>
<protein>
    <submittedName>
        <fullName evidence="11 12">Probable G-protein coupled receptor 141</fullName>
    </submittedName>
</protein>
<feature type="transmembrane region" description="Helical" evidence="8">
    <location>
        <begin position="26"/>
        <end position="46"/>
    </location>
</feature>
<evidence type="ECO:0000256" key="4">
    <source>
        <dbReference type="ARBA" id="ARBA00023040"/>
    </source>
</evidence>
<gene>
    <name evidence="11 12" type="primary">LOC106000825</name>
</gene>
<dbReference type="InterPro" id="IPR047160">
    <property type="entry name" value="GP183-like"/>
</dbReference>
<keyword evidence="3 8" id="KW-1133">Transmembrane helix</keyword>
<feature type="domain" description="G-protein coupled receptors family 1 profile" evidence="9">
    <location>
        <begin position="41"/>
        <end position="290"/>
    </location>
</feature>
<dbReference type="PANTHER" id="PTHR24237">
    <property type="entry name" value="G-PROTEIN COUPLED RECEPTOR"/>
    <property type="match status" value="1"/>
</dbReference>
<feature type="transmembrane region" description="Helical" evidence="8">
    <location>
        <begin position="188"/>
        <end position="215"/>
    </location>
</feature>
<evidence type="ECO:0000313" key="12">
    <source>
        <dbReference type="RefSeq" id="XP_012891515.1"/>
    </source>
</evidence>
<name>A0A1S3GS47_DIPOR</name>
<evidence type="ECO:0000256" key="3">
    <source>
        <dbReference type="ARBA" id="ARBA00022989"/>
    </source>
</evidence>
<accession>A0A1S3GS47</accession>
<evidence type="ECO:0000256" key="5">
    <source>
        <dbReference type="ARBA" id="ARBA00023136"/>
    </source>
</evidence>
<dbReference type="SUPFAM" id="SSF81321">
    <property type="entry name" value="Family A G protein-coupled receptor-like"/>
    <property type="match status" value="1"/>
</dbReference>
<proteinExistence type="predicted"/>
<keyword evidence="4" id="KW-0297">G-protein coupled receptor</keyword>
<feature type="transmembrane region" description="Helical" evidence="8">
    <location>
        <begin position="58"/>
        <end position="81"/>
    </location>
</feature>
<sequence>MELINTTNPSNISNMDMDYCDAYCKMLLLALYSVIFLVGTAGTIMISPMMFRRNSQSMISTAVFNIVVLHSILLASLPFRLSYYLSGIWELGYFTCRVVSAILYGHMYFTFIFYVAIVTLRLLIYFKKLQMQPFQKYHAIMLSMAIWIVAGLIFLPIFFLQYGTDPSYSKKQRCFEFHRDLHHQGMVILNYSVIVVIMATVLILFLLQMAVILQLMKAHWPDMWAHQEFRAQIKSFFFLLVIVVCFIPHHAFRVYFIDQYSGKESSKLVLYNEICLALTTVCCLDVPCFIGGIVR</sequence>
<evidence type="ECO:0000259" key="9">
    <source>
        <dbReference type="PROSITE" id="PS50262"/>
    </source>
</evidence>